<feature type="transmembrane region" description="Helical" evidence="6">
    <location>
        <begin position="493"/>
        <end position="517"/>
    </location>
</feature>
<dbReference type="Pfam" id="PF12704">
    <property type="entry name" value="MacB_PCD"/>
    <property type="match status" value="2"/>
</dbReference>
<feature type="transmembrane region" description="Helical" evidence="6">
    <location>
        <begin position="823"/>
        <end position="843"/>
    </location>
</feature>
<dbReference type="NCBIfam" id="NF038404">
    <property type="entry name" value="perm_prefix_2"/>
    <property type="match status" value="1"/>
</dbReference>
<dbReference type="AlphaFoldDB" id="A0A1M5RB25"/>
<keyword evidence="4 6" id="KW-1133">Transmembrane helix</keyword>
<feature type="transmembrane region" description="Helical" evidence="6">
    <location>
        <begin position="91"/>
        <end position="116"/>
    </location>
</feature>
<dbReference type="GO" id="GO:0005886">
    <property type="term" value="C:plasma membrane"/>
    <property type="evidence" value="ECO:0007669"/>
    <property type="project" value="UniProtKB-SubCell"/>
</dbReference>
<accession>A0A1M5RB25</accession>
<dbReference type="Proteomes" id="UP000184212">
    <property type="component" value="Unassembled WGS sequence"/>
</dbReference>
<feature type="transmembrane region" description="Helical" evidence="6">
    <location>
        <begin position="740"/>
        <end position="761"/>
    </location>
</feature>
<feature type="domain" description="MacB-like periplasmic core" evidence="8">
    <location>
        <begin position="94"/>
        <end position="308"/>
    </location>
</feature>
<sequence>MEKPQLPKWIVVMLRWICPAELFEMIEGDLIEQFNADVQRFGPARARRKAILHALDFIRLGIIARNGMPSFNVPMTFHFFRFFFRGMKRHAGYSFINISGLALGLATVLLMMIYVLDEYRYDRFYKDSEKIFRIVSKIDMGGEVLHTSFSPNALSDAIKQDYPQIEYVTRATLFGMSQPLTSDKSEVYAQGLAADQAFFNIFSFTCIEGNLATALDPSDLSAIVITKDLATKLFGQYHDVVGNTLRDGRHIAAVIENVPNNSHIRFEFVTGFMPYSPGMAIWGNFGSYHYVKFKDTRNVPEVQRSLQTLMISRLNADPHTAGFKGALRFQPLTSIHWDDVTYSMEPAGKGNKQYAIIFSVLAVFILAIACINFTNLATVRGIRRAKEIGVRKTIGAVRFQLVTQLLGESLIAATIAMSIALLIAALALEPFNALTQKHLAFDYQSFGVPLLISFGAMILSGILSGIYPAFVLSSVKASSLMKGAPSANIGGGYLSKSLVVLQFTFSIMIVSGTLVVYSQLQYIQNKNLGYQRENIIRIHKGSKKYTLLKAALLTHPGIKSVCAADQNLTQVFGAGGIDWAGRTTTGAVLVHSIAVDPDFVETMKISLVKGRNFSPDGNLDTASLLANEEAARLFAIGDPIGLRVQGINKGGATVVGVVQDFHFKSIHEKVAPILIQRRDNEFNYNNIMIRVEGDMQQNIATIEKIWKQFNAEDPFLYSFMDDDFASLYRAEEVTETLFKLFAGLGIVIACLGLFGVSSFTLEMKNKEYSIRKVFGASSSSLFYSSTIHHLTLVFIATIIAGPLAYYFAAQWLGTFAYHTALSIYPFVIAGLVSIVLAFATVAYQSARVAVTKPNAILRAE</sequence>
<dbReference type="OrthoDB" id="127329at2"/>
<dbReference type="PANTHER" id="PTHR30572">
    <property type="entry name" value="MEMBRANE COMPONENT OF TRANSPORTER-RELATED"/>
    <property type="match status" value="1"/>
</dbReference>
<feature type="domain" description="ABC3 transporter permease C-terminal" evidence="7">
    <location>
        <begin position="360"/>
        <end position="473"/>
    </location>
</feature>
<proteinExistence type="predicted"/>
<evidence type="ECO:0000256" key="3">
    <source>
        <dbReference type="ARBA" id="ARBA00022692"/>
    </source>
</evidence>
<comment type="subcellular location">
    <subcellularLocation>
        <location evidence="1">Cell membrane</location>
        <topology evidence="1">Multi-pass membrane protein</topology>
    </subcellularLocation>
</comment>
<evidence type="ECO:0000256" key="4">
    <source>
        <dbReference type="ARBA" id="ARBA00022989"/>
    </source>
</evidence>
<dbReference type="Pfam" id="PF02687">
    <property type="entry name" value="FtsX"/>
    <property type="match status" value="2"/>
</dbReference>
<keyword evidence="9" id="KW-0449">Lipoprotein</keyword>
<gene>
    <name evidence="9" type="ORF">SAMN04488109_3283</name>
</gene>
<keyword evidence="10" id="KW-1185">Reference proteome</keyword>
<feature type="transmembrane region" description="Helical" evidence="6">
    <location>
        <begin position="354"/>
        <end position="378"/>
    </location>
</feature>
<dbReference type="RefSeq" id="WP_073136042.1">
    <property type="nucleotide sequence ID" value="NZ_FQWQ01000002.1"/>
</dbReference>
<feature type="transmembrane region" description="Helical" evidence="6">
    <location>
        <begin position="781"/>
        <end position="808"/>
    </location>
</feature>
<protein>
    <submittedName>
        <fullName evidence="9">ABC-type transport system, involved in lipoprotein release, permease component</fullName>
    </submittedName>
</protein>
<dbReference type="GO" id="GO:0022857">
    <property type="term" value="F:transmembrane transporter activity"/>
    <property type="evidence" value="ECO:0007669"/>
    <property type="project" value="TreeGrafter"/>
</dbReference>
<evidence type="ECO:0000256" key="2">
    <source>
        <dbReference type="ARBA" id="ARBA00022475"/>
    </source>
</evidence>
<dbReference type="InterPro" id="IPR003838">
    <property type="entry name" value="ABC3_permease_C"/>
</dbReference>
<evidence type="ECO:0000313" key="9">
    <source>
        <dbReference type="EMBL" id="SHH23279.1"/>
    </source>
</evidence>
<feature type="transmembrane region" description="Helical" evidence="6">
    <location>
        <begin position="448"/>
        <end position="472"/>
    </location>
</feature>
<keyword evidence="2" id="KW-1003">Cell membrane</keyword>
<reference evidence="9 10" key="1">
    <citation type="submission" date="2016-11" db="EMBL/GenBank/DDBJ databases">
        <authorList>
            <person name="Jaros S."/>
            <person name="Januszkiewicz K."/>
            <person name="Wedrychowicz H."/>
        </authorList>
    </citation>
    <scope>NUCLEOTIDE SEQUENCE [LARGE SCALE GENOMIC DNA]</scope>
    <source>
        <strain evidence="9 10">DSM 24574</strain>
    </source>
</reference>
<dbReference type="InterPro" id="IPR025857">
    <property type="entry name" value="MacB_PCD"/>
</dbReference>
<dbReference type="InterPro" id="IPR050250">
    <property type="entry name" value="Macrolide_Exporter_MacB"/>
</dbReference>
<feature type="transmembrane region" description="Helical" evidence="6">
    <location>
        <begin position="399"/>
        <end position="428"/>
    </location>
</feature>
<evidence type="ECO:0000259" key="7">
    <source>
        <dbReference type="Pfam" id="PF02687"/>
    </source>
</evidence>
<name>A0A1M5RB25_9BACT</name>
<dbReference type="PANTHER" id="PTHR30572:SF18">
    <property type="entry name" value="ABC-TYPE MACROLIDE FAMILY EXPORT SYSTEM PERMEASE COMPONENT 2"/>
    <property type="match status" value="1"/>
</dbReference>
<evidence type="ECO:0000256" key="6">
    <source>
        <dbReference type="SAM" id="Phobius"/>
    </source>
</evidence>
<evidence type="ECO:0000256" key="5">
    <source>
        <dbReference type="ARBA" id="ARBA00023136"/>
    </source>
</evidence>
<keyword evidence="5 6" id="KW-0472">Membrane</keyword>
<organism evidence="9 10">
    <name type="scientific">Chryseolinea serpens</name>
    <dbReference type="NCBI Taxonomy" id="947013"/>
    <lineage>
        <taxon>Bacteria</taxon>
        <taxon>Pseudomonadati</taxon>
        <taxon>Bacteroidota</taxon>
        <taxon>Cytophagia</taxon>
        <taxon>Cytophagales</taxon>
        <taxon>Fulvivirgaceae</taxon>
        <taxon>Chryseolinea</taxon>
    </lineage>
</organism>
<dbReference type="InterPro" id="IPR047699">
    <property type="entry name" value="Permease_put_prefix"/>
</dbReference>
<evidence type="ECO:0000259" key="8">
    <source>
        <dbReference type="Pfam" id="PF12704"/>
    </source>
</evidence>
<dbReference type="STRING" id="947013.SAMN04488109_3283"/>
<evidence type="ECO:0000256" key="1">
    <source>
        <dbReference type="ARBA" id="ARBA00004651"/>
    </source>
</evidence>
<evidence type="ECO:0000313" key="10">
    <source>
        <dbReference type="Proteomes" id="UP000184212"/>
    </source>
</evidence>
<feature type="domain" description="ABC3 transporter permease C-terminal" evidence="7">
    <location>
        <begin position="740"/>
        <end position="849"/>
    </location>
</feature>
<keyword evidence="3 6" id="KW-0812">Transmembrane</keyword>
<feature type="domain" description="MacB-like periplasmic core" evidence="8">
    <location>
        <begin position="504"/>
        <end position="692"/>
    </location>
</feature>
<dbReference type="EMBL" id="FQWQ01000002">
    <property type="protein sequence ID" value="SHH23279.1"/>
    <property type="molecule type" value="Genomic_DNA"/>
</dbReference>